<evidence type="ECO:0000256" key="1">
    <source>
        <dbReference type="ARBA" id="ARBA00000971"/>
    </source>
</evidence>
<evidence type="ECO:0000256" key="4">
    <source>
        <dbReference type="ARBA" id="ARBA00022490"/>
    </source>
</evidence>
<evidence type="ECO:0000259" key="11">
    <source>
        <dbReference type="PROSITE" id="PS50059"/>
    </source>
</evidence>
<dbReference type="InterPro" id="IPR046357">
    <property type="entry name" value="PPIase_dom_sf"/>
</dbReference>
<dbReference type="PANTHER" id="PTHR47861">
    <property type="entry name" value="FKBP-TYPE PEPTIDYL-PROLYL CIS-TRANS ISOMERASE SLYD"/>
    <property type="match status" value="1"/>
</dbReference>
<name>A0A8J6TK27_9BACT</name>
<dbReference type="Pfam" id="PF00254">
    <property type="entry name" value="FKBP_C"/>
    <property type="match status" value="1"/>
</dbReference>
<evidence type="ECO:0000313" key="12">
    <source>
        <dbReference type="EMBL" id="MBC8363022.1"/>
    </source>
</evidence>
<evidence type="ECO:0000256" key="6">
    <source>
        <dbReference type="ARBA" id="ARBA00023186"/>
    </source>
</evidence>
<dbReference type="InterPro" id="IPR001179">
    <property type="entry name" value="PPIase_FKBP_dom"/>
</dbReference>
<evidence type="ECO:0000256" key="3">
    <source>
        <dbReference type="ARBA" id="ARBA00006577"/>
    </source>
</evidence>
<keyword evidence="6" id="KW-0143">Chaperone</keyword>
<dbReference type="EC" id="5.2.1.8" evidence="10"/>
<dbReference type="PROSITE" id="PS50059">
    <property type="entry name" value="FKBP_PPIASE"/>
    <property type="match status" value="1"/>
</dbReference>
<dbReference type="Gene3D" id="3.10.50.40">
    <property type="match status" value="1"/>
</dbReference>
<feature type="domain" description="PPIase FKBP-type" evidence="11">
    <location>
        <begin position="7"/>
        <end position="91"/>
    </location>
</feature>
<comment type="catalytic activity">
    <reaction evidence="1 9 10">
        <text>[protein]-peptidylproline (omega=180) = [protein]-peptidylproline (omega=0)</text>
        <dbReference type="Rhea" id="RHEA:16237"/>
        <dbReference type="Rhea" id="RHEA-COMP:10747"/>
        <dbReference type="Rhea" id="RHEA-COMP:10748"/>
        <dbReference type="ChEBI" id="CHEBI:83833"/>
        <dbReference type="ChEBI" id="CHEBI:83834"/>
        <dbReference type="EC" id="5.2.1.8"/>
    </reaction>
</comment>
<evidence type="ECO:0000256" key="10">
    <source>
        <dbReference type="RuleBase" id="RU003915"/>
    </source>
</evidence>
<accession>A0A8J6TK27</accession>
<sequence length="153" mass="16790">MAQAKSGDSVKVHFTGYLEDGKVFGSTIGEEPFEFTIGEKHMLPGFENAVIGMHRGETKTISLPPQEAYGDYNEKLVSVMQRSGFPPEINLEIGKRLRVRIQDGRYAIVTIKGFTEDSIVLDENDPLAGKTLAFKIELVEINPPLASAQPGPL</sequence>
<evidence type="ECO:0000256" key="2">
    <source>
        <dbReference type="ARBA" id="ARBA00004496"/>
    </source>
</evidence>
<evidence type="ECO:0000256" key="8">
    <source>
        <dbReference type="ARBA" id="ARBA00037071"/>
    </source>
</evidence>
<keyword evidence="7 9" id="KW-0413">Isomerase</keyword>
<protein>
    <recommendedName>
        <fullName evidence="10">Peptidyl-prolyl cis-trans isomerase</fullName>
        <ecNumber evidence="10">5.2.1.8</ecNumber>
    </recommendedName>
</protein>
<dbReference type="EMBL" id="JACNJH010000247">
    <property type="protein sequence ID" value="MBC8363022.1"/>
    <property type="molecule type" value="Genomic_DNA"/>
</dbReference>
<comment type="similarity">
    <text evidence="3 10">Belongs to the FKBP-type PPIase family.</text>
</comment>
<comment type="function">
    <text evidence="8">Also involved in hydrogenase metallocenter assembly, probably by participating in the nickel insertion step. This function in hydrogenase biosynthesis requires chaperone activity and the presence of the metal-binding domain, but not PPIase activity.</text>
</comment>
<dbReference type="Proteomes" id="UP000603434">
    <property type="component" value="Unassembled WGS sequence"/>
</dbReference>
<dbReference type="AlphaFoldDB" id="A0A8J6TK27"/>
<evidence type="ECO:0000256" key="9">
    <source>
        <dbReference type="PROSITE-ProRule" id="PRU00277"/>
    </source>
</evidence>
<dbReference type="GO" id="GO:0042026">
    <property type="term" value="P:protein refolding"/>
    <property type="evidence" value="ECO:0007669"/>
    <property type="project" value="UniProtKB-ARBA"/>
</dbReference>
<organism evidence="12 13">
    <name type="scientific">Candidatus Desulfatibia profunda</name>
    <dbReference type="NCBI Taxonomy" id="2841695"/>
    <lineage>
        <taxon>Bacteria</taxon>
        <taxon>Pseudomonadati</taxon>
        <taxon>Thermodesulfobacteriota</taxon>
        <taxon>Desulfobacteria</taxon>
        <taxon>Desulfobacterales</taxon>
        <taxon>Desulfobacterales incertae sedis</taxon>
        <taxon>Candidatus Desulfatibia</taxon>
    </lineage>
</organism>
<evidence type="ECO:0000256" key="7">
    <source>
        <dbReference type="ARBA" id="ARBA00023235"/>
    </source>
</evidence>
<keyword evidence="5 9" id="KW-0697">Rotamase</keyword>
<dbReference type="GO" id="GO:0005737">
    <property type="term" value="C:cytoplasm"/>
    <property type="evidence" value="ECO:0007669"/>
    <property type="project" value="UniProtKB-SubCell"/>
</dbReference>
<dbReference type="SUPFAM" id="SSF54534">
    <property type="entry name" value="FKBP-like"/>
    <property type="match status" value="1"/>
</dbReference>
<proteinExistence type="inferred from homology"/>
<comment type="caution">
    <text evidence="12">The sequence shown here is derived from an EMBL/GenBank/DDBJ whole genome shotgun (WGS) entry which is preliminary data.</text>
</comment>
<dbReference type="PANTHER" id="PTHR47861:SF3">
    <property type="entry name" value="FKBP-TYPE PEPTIDYL-PROLYL CIS-TRANS ISOMERASE SLYD"/>
    <property type="match status" value="1"/>
</dbReference>
<evidence type="ECO:0000313" key="13">
    <source>
        <dbReference type="Proteomes" id="UP000603434"/>
    </source>
</evidence>
<comment type="subcellular location">
    <subcellularLocation>
        <location evidence="2">Cytoplasm</location>
    </subcellularLocation>
</comment>
<reference evidence="12 13" key="1">
    <citation type="submission" date="2020-08" db="EMBL/GenBank/DDBJ databases">
        <title>Bridging the membrane lipid divide: bacteria of the FCB group superphylum have the potential to synthesize archaeal ether lipids.</title>
        <authorList>
            <person name="Villanueva L."/>
            <person name="Von Meijenfeldt F.A.B."/>
            <person name="Westbye A.B."/>
            <person name="Yadav S."/>
            <person name="Hopmans E.C."/>
            <person name="Dutilh B.E."/>
            <person name="Sinninghe Damste J.S."/>
        </authorList>
    </citation>
    <scope>NUCLEOTIDE SEQUENCE [LARGE SCALE GENOMIC DNA]</scope>
    <source>
        <strain evidence="12">NIOZ-UU30</strain>
    </source>
</reference>
<gene>
    <name evidence="12" type="ORF">H8E23_16680</name>
</gene>
<evidence type="ECO:0000256" key="5">
    <source>
        <dbReference type="ARBA" id="ARBA00023110"/>
    </source>
</evidence>
<keyword evidence="4" id="KW-0963">Cytoplasm</keyword>
<dbReference type="GO" id="GO:0003755">
    <property type="term" value="F:peptidyl-prolyl cis-trans isomerase activity"/>
    <property type="evidence" value="ECO:0007669"/>
    <property type="project" value="UniProtKB-UniRule"/>
</dbReference>